<evidence type="ECO:0000313" key="2">
    <source>
        <dbReference type="Proteomes" id="UP000471753"/>
    </source>
</evidence>
<dbReference type="EMBL" id="WUFT01000006">
    <property type="protein sequence ID" value="NEJ71039.1"/>
    <property type="molecule type" value="Genomic_DNA"/>
</dbReference>
<organism evidence="1 2">
    <name type="scientific">Rhizobium phaseoli</name>
    <dbReference type="NCBI Taxonomy" id="396"/>
    <lineage>
        <taxon>Bacteria</taxon>
        <taxon>Pseudomonadati</taxon>
        <taxon>Pseudomonadota</taxon>
        <taxon>Alphaproteobacteria</taxon>
        <taxon>Hyphomicrobiales</taxon>
        <taxon>Rhizobiaceae</taxon>
        <taxon>Rhizobium/Agrobacterium group</taxon>
        <taxon>Rhizobium</taxon>
    </lineage>
</organism>
<comment type="caution">
    <text evidence="1">The sequence shown here is derived from an EMBL/GenBank/DDBJ whole genome shotgun (WGS) entry which is preliminary data.</text>
</comment>
<reference evidence="1 2" key="1">
    <citation type="submission" date="2019-12" db="EMBL/GenBank/DDBJ databases">
        <title>Rhizobium genotypes associated with high levels of biological nitrogen fixation by grain legumes in a temperate-maritime cropping system.</title>
        <authorList>
            <person name="Maluk M."/>
            <person name="Francesc Ferrando Molina F."/>
            <person name="Lopez Del Egido L."/>
            <person name="Lafos M."/>
            <person name="Langarica-Fuentes A."/>
            <person name="Gebre Yohannes G."/>
            <person name="Young M.W."/>
            <person name="Martin P."/>
            <person name="Gantlett R."/>
            <person name="Kenicer G."/>
            <person name="Hawes C."/>
            <person name="Begg G.S."/>
            <person name="Quilliam R.S."/>
            <person name="Squire G.R."/>
            <person name="Poole P.S."/>
            <person name="Young P.W."/>
            <person name="Iannetta P.M."/>
            <person name="James E.K."/>
        </authorList>
    </citation>
    <scope>NUCLEOTIDE SEQUENCE [LARGE SCALE GENOMIC DNA]</scope>
    <source>
        <strain evidence="1 2">JHI366</strain>
    </source>
</reference>
<name>A0A7K3UD03_9HYPH</name>
<protein>
    <submittedName>
        <fullName evidence="1">Uncharacterized protein</fullName>
    </submittedName>
</protein>
<gene>
    <name evidence="1" type="ORF">GR197_10875</name>
</gene>
<sequence>MIVRKSQEGISEKRHSAAAQKAIFPYPTARAQAGISMTVTIAHFLPMFAFETNCQLDDRS</sequence>
<accession>A0A7K3UD03</accession>
<dbReference type="AlphaFoldDB" id="A0A7K3UD03"/>
<dbReference type="Proteomes" id="UP000471753">
    <property type="component" value="Unassembled WGS sequence"/>
</dbReference>
<dbReference type="RefSeq" id="WP_164009234.1">
    <property type="nucleotide sequence ID" value="NZ_WUFT01000006.1"/>
</dbReference>
<evidence type="ECO:0000313" key="1">
    <source>
        <dbReference type="EMBL" id="NEJ71039.1"/>
    </source>
</evidence>
<proteinExistence type="predicted"/>